<evidence type="ECO:0000313" key="3">
    <source>
        <dbReference type="Proteomes" id="UP001519363"/>
    </source>
</evidence>
<name>A0ABS5A7L7_9PSEU</name>
<keyword evidence="3" id="KW-1185">Reference proteome</keyword>
<comment type="caution">
    <text evidence="2">The sequence shown here is derived from an EMBL/GenBank/DDBJ whole genome shotgun (WGS) entry which is preliminary data.</text>
</comment>
<evidence type="ECO:0000256" key="1">
    <source>
        <dbReference type="SAM" id="SignalP"/>
    </source>
</evidence>
<dbReference type="EMBL" id="JAGIOO010000001">
    <property type="protein sequence ID" value="MBP2472232.1"/>
    <property type="molecule type" value="Genomic_DNA"/>
</dbReference>
<gene>
    <name evidence="2" type="ORF">JOF53_001104</name>
</gene>
<evidence type="ECO:0000313" key="2">
    <source>
        <dbReference type="EMBL" id="MBP2472232.1"/>
    </source>
</evidence>
<reference evidence="2 3" key="1">
    <citation type="submission" date="2021-03" db="EMBL/GenBank/DDBJ databases">
        <title>Sequencing the genomes of 1000 actinobacteria strains.</title>
        <authorList>
            <person name="Klenk H.-P."/>
        </authorList>
    </citation>
    <scope>NUCLEOTIDE SEQUENCE [LARGE SCALE GENOMIC DNA]</scope>
    <source>
        <strain evidence="2 3">DSM 44580</strain>
    </source>
</reference>
<proteinExistence type="predicted"/>
<evidence type="ECO:0008006" key="4">
    <source>
        <dbReference type="Google" id="ProtNLM"/>
    </source>
</evidence>
<protein>
    <recommendedName>
        <fullName evidence="4">Secreted protein</fullName>
    </recommendedName>
</protein>
<sequence length="163" mass="17098">MTTRASTIAASVVLLASGLGLSTATAQQGADDTPPPLEENYEYPGAARIFADRGIRLIKGDGRIEYAKCGTPGEIEVRSTNVPGDKDPDKHHYCFKVTGTSGWLTMNIPNAYQVNGAGRAGSAKVTVRNETKDVPLDRDGWTGVGVGAGPDPAVLLELRVTAS</sequence>
<feature type="chain" id="PRO_5046976525" description="Secreted protein" evidence="1">
    <location>
        <begin position="27"/>
        <end position="163"/>
    </location>
</feature>
<keyword evidence="1" id="KW-0732">Signal</keyword>
<feature type="signal peptide" evidence="1">
    <location>
        <begin position="1"/>
        <end position="26"/>
    </location>
</feature>
<dbReference type="RefSeq" id="WP_143342747.1">
    <property type="nucleotide sequence ID" value="NZ_JAGIOO010000001.1"/>
</dbReference>
<organism evidence="2 3">
    <name type="scientific">Crossiella equi</name>
    <dbReference type="NCBI Taxonomy" id="130796"/>
    <lineage>
        <taxon>Bacteria</taxon>
        <taxon>Bacillati</taxon>
        <taxon>Actinomycetota</taxon>
        <taxon>Actinomycetes</taxon>
        <taxon>Pseudonocardiales</taxon>
        <taxon>Pseudonocardiaceae</taxon>
        <taxon>Crossiella</taxon>
    </lineage>
</organism>
<dbReference type="Proteomes" id="UP001519363">
    <property type="component" value="Unassembled WGS sequence"/>
</dbReference>
<accession>A0ABS5A7L7</accession>